<evidence type="ECO:0000256" key="6">
    <source>
        <dbReference type="ARBA" id="ARBA00023157"/>
    </source>
</evidence>
<dbReference type="InterPro" id="IPR009003">
    <property type="entry name" value="Peptidase_S1_PA"/>
</dbReference>
<sequence length="465" mass="50142">MRAATMMRSIILAVLLGFILIIFYTTAAATVEKNDAAVNYPSLLLRGSSNNHHHHQQRQTSGRIIGGTPAPPTRYTYFTSLRRSKSNSHYCGGSLISPTLVLSAAHCRSSSSTAGTLPNIVIGRSDFTNVNDGESIPVIEEIVHPNYGNVIFENGEQGAAPNYDFMLLRLERAVSLPNVKYVQLHNNNNNNNVDDFIDQAVTVMGHGYTSSSTTVSTQLMEVELTTLSNEQCRQSQVVQGSPWTMYGELVTDQMICAEGPSRDSCQGDSGGPLVVRGEGEDGADLEIGVVSWGYGCALDGYPGVYARVSEAFDWVREEVCSQSSSDWAPEYFDCPESTTTITTLAPTVRPTMRPTTSPSVAPSMKETTIAPTNTVTRSPSSAAPTSAIQSTNAPTIPQRTDFPTPVPNKQPTDVPSSSPTDESTMGITSDPSTRSSEQQLLEAIIESPTLAPTRMSYVPTELEPV</sequence>
<feature type="compositionally biased region" description="Polar residues" evidence="8">
    <location>
        <begin position="407"/>
        <end position="439"/>
    </location>
</feature>
<proteinExistence type="inferred from homology"/>
<dbReference type="InterPro" id="IPR001314">
    <property type="entry name" value="Peptidase_S1A"/>
</dbReference>
<evidence type="ECO:0000313" key="12">
    <source>
        <dbReference type="Proteomes" id="UP001224775"/>
    </source>
</evidence>
<evidence type="ECO:0000256" key="7">
    <source>
        <dbReference type="RuleBase" id="RU363034"/>
    </source>
</evidence>
<keyword evidence="3 7" id="KW-0378">Hydrolase</keyword>
<evidence type="ECO:0000313" key="11">
    <source>
        <dbReference type="EMBL" id="KAK1738202.1"/>
    </source>
</evidence>
<dbReference type="PRINTS" id="PR00722">
    <property type="entry name" value="CHYMOTRYPSIN"/>
</dbReference>
<keyword evidence="5" id="KW-0843">Virulence</keyword>
<dbReference type="PROSITE" id="PS00134">
    <property type="entry name" value="TRYPSIN_HIS"/>
    <property type="match status" value="1"/>
</dbReference>
<feature type="compositionally biased region" description="Low complexity" evidence="8">
    <location>
        <begin position="376"/>
        <end position="391"/>
    </location>
</feature>
<dbReference type="EMBL" id="JATAAI010000021">
    <property type="protein sequence ID" value="KAK1738202.1"/>
    <property type="molecule type" value="Genomic_DNA"/>
</dbReference>
<evidence type="ECO:0000256" key="2">
    <source>
        <dbReference type="ARBA" id="ARBA00022670"/>
    </source>
</evidence>
<evidence type="ECO:0000256" key="1">
    <source>
        <dbReference type="ARBA" id="ARBA00007664"/>
    </source>
</evidence>
<dbReference type="PROSITE" id="PS00135">
    <property type="entry name" value="TRYPSIN_SER"/>
    <property type="match status" value="1"/>
</dbReference>
<reference evidence="11" key="1">
    <citation type="submission" date="2023-06" db="EMBL/GenBank/DDBJ databases">
        <title>Survivors Of The Sea: Transcriptome response of Skeletonema marinoi to long-term dormancy.</title>
        <authorList>
            <person name="Pinder M.I.M."/>
            <person name="Kourtchenko O."/>
            <person name="Robertson E.K."/>
            <person name="Larsson T."/>
            <person name="Maumus F."/>
            <person name="Osuna-Cruz C.M."/>
            <person name="Vancaester E."/>
            <person name="Stenow R."/>
            <person name="Vandepoele K."/>
            <person name="Ploug H."/>
            <person name="Bruchert V."/>
            <person name="Godhe A."/>
            <person name="Topel M."/>
        </authorList>
    </citation>
    <scope>NUCLEOTIDE SEQUENCE</scope>
    <source>
        <strain evidence="11">R05AC</strain>
    </source>
</reference>
<keyword evidence="12" id="KW-1185">Reference proteome</keyword>
<feature type="compositionally biased region" description="Polar residues" evidence="8">
    <location>
        <begin position="353"/>
        <end position="375"/>
    </location>
</feature>
<dbReference type="InterPro" id="IPR001254">
    <property type="entry name" value="Trypsin_dom"/>
</dbReference>
<dbReference type="InterPro" id="IPR050430">
    <property type="entry name" value="Peptidase_S1"/>
</dbReference>
<dbReference type="Pfam" id="PF00089">
    <property type="entry name" value="Trypsin"/>
    <property type="match status" value="1"/>
</dbReference>
<dbReference type="SMART" id="SM00020">
    <property type="entry name" value="Tryp_SPc"/>
    <property type="match status" value="1"/>
</dbReference>
<evidence type="ECO:0000259" key="10">
    <source>
        <dbReference type="PROSITE" id="PS50240"/>
    </source>
</evidence>
<keyword evidence="4 7" id="KW-0720">Serine protease</keyword>
<name>A0AAD8Y383_9STRA</name>
<evidence type="ECO:0000256" key="3">
    <source>
        <dbReference type="ARBA" id="ARBA00022801"/>
    </source>
</evidence>
<dbReference type="CDD" id="cd00190">
    <property type="entry name" value="Tryp_SPc"/>
    <property type="match status" value="1"/>
</dbReference>
<organism evidence="11 12">
    <name type="scientific">Skeletonema marinoi</name>
    <dbReference type="NCBI Taxonomy" id="267567"/>
    <lineage>
        <taxon>Eukaryota</taxon>
        <taxon>Sar</taxon>
        <taxon>Stramenopiles</taxon>
        <taxon>Ochrophyta</taxon>
        <taxon>Bacillariophyta</taxon>
        <taxon>Coscinodiscophyceae</taxon>
        <taxon>Thalassiosirophycidae</taxon>
        <taxon>Thalassiosirales</taxon>
        <taxon>Skeletonemataceae</taxon>
        <taxon>Skeletonema</taxon>
        <taxon>Skeletonema marinoi-dohrnii complex</taxon>
    </lineage>
</organism>
<feature type="domain" description="Peptidase S1" evidence="10">
    <location>
        <begin position="64"/>
        <end position="320"/>
    </location>
</feature>
<dbReference type="PROSITE" id="PS50240">
    <property type="entry name" value="TRYPSIN_DOM"/>
    <property type="match status" value="1"/>
</dbReference>
<dbReference type="InterPro" id="IPR033116">
    <property type="entry name" value="TRYPSIN_SER"/>
</dbReference>
<feature type="signal peptide" evidence="9">
    <location>
        <begin position="1"/>
        <end position="29"/>
    </location>
</feature>
<protein>
    <submittedName>
        <fullName evidence="11">Trypsin-like serine protease</fullName>
        <ecNumber evidence="11">3.4.21.-</ecNumber>
    </submittedName>
</protein>
<dbReference type="Gene3D" id="2.40.10.10">
    <property type="entry name" value="Trypsin-like serine proteases"/>
    <property type="match status" value="1"/>
</dbReference>
<feature type="region of interest" description="Disordered" evidence="8">
    <location>
        <begin position="348"/>
        <end position="465"/>
    </location>
</feature>
<dbReference type="EC" id="3.4.21.-" evidence="11"/>
<dbReference type="GO" id="GO:0006508">
    <property type="term" value="P:proteolysis"/>
    <property type="evidence" value="ECO:0007669"/>
    <property type="project" value="UniProtKB-KW"/>
</dbReference>
<feature type="region of interest" description="Disordered" evidence="8">
    <location>
        <begin position="48"/>
        <end position="69"/>
    </location>
</feature>
<keyword evidence="6" id="KW-1015">Disulfide bond</keyword>
<keyword evidence="2 7" id="KW-0645">Protease</keyword>
<dbReference type="InterPro" id="IPR043504">
    <property type="entry name" value="Peptidase_S1_PA_chymotrypsin"/>
</dbReference>
<dbReference type="GO" id="GO:0004252">
    <property type="term" value="F:serine-type endopeptidase activity"/>
    <property type="evidence" value="ECO:0007669"/>
    <property type="project" value="InterPro"/>
</dbReference>
<evidence type="ECO:0000256" key="4">
    <source>
        <dbReference type="ARBA" id="ARBA00022825"/>
    </source>
</evidence>
<comment type="caution">
    <text evidence="11">The sequence shown here is derived from an EMBL/GenBank/DDBJ whole genome shotgun (WGS) entry which is preliminary data.</text>
</comment>
<comment type="similarity">
    <text evidence="1">Belongs to the peptidase S1 family.</text>
</comment>
<evidence type="ECO:0000256" key="5">
    <source>
        <dbReference type="ARBA" id="ARBA00023026"/>
    </source>
</evidence>
<gene>
    <name evidence="11" type="ORF">QTG54_010871</name>
</gene>
<dbReference type="InterPro" id="IPR018114">
    <property type="entry name" value="TRYPSIN_HIS"/>
</dbReference>
<dbReference type="SUPFAM" id="SSF50494">
    <property type="entry name" value="Trypsin-like serine proteases"/>
    <property type="match status" value="1"/>
</dbReference>
<dbReference type="PANTHER" id="PTHR24276">
    <property type="entry name" value="POLYSERASE-RELATED"/>
    <property type="match status" value="1"/>
</dbReference>
<feature type="chain" id="PRO_5042143109" evidence="9">
    <location>
        <begin position="30"/>
        <end position="465"/>
    </location>
</feature>
<evidence type="ECO:0000256" key="9">
    <source>
        <dbReference type="SAM" id="SignalP"/>
    </source>
</evidence>
<dbReference type="AlphaFoldDB" id="A0AAD8Y383"/>
<accession>A0AAD8Y383</accession>
<keyword evidence="9" id="KW-0732">Signal</keyword>
<dbReference type="PANTHER" id="PTHR24276:SF91">
    <property type="entry name" value="AT26814P-RELATED"/>
    <property type="match status" value="1"/>
</dbReference>
<dbReference type="FunFam" id="2.40.10.10:FF:000036">
    <property type="entry name" value="Trypsin beta"/>
    <property type="match status" value="1"/>
</dbReference>
<evidence type="ECO:0000256" key="8">
    <source>
        <dbReference type="SAM" id="MobiDB-lite"/>
    </source>
</evidence>
<dbReference type="Proteomes" id="UP001224775">
    <property type="component" value="Unassembled WGS sequence"/>
</dbReference>